<dbReference type="InterPro" id="IPR052515">
    <property type="entry name" value="Gfo/Idh/MocA_Oxidoreductase"/>
</dbReference>
<feature type="region of interest" description="Disordered" evidence="1">
    <location>
        <begin position="313"/>
        <end position="338"/>
    </location>
</feature>
<dbReference type="PANTHER" id="PTHR43249">
    <property type="entry name" value="UDP-N-ACETYL-2-AMINO-2-DEOXY-D-GLUCURONATE OXIDASE"/>
    <property type="match status" value="1"/>
</dbReference>
<accession>A0ABU4LGC5</accession>
<name>A0ABU4LGC5_9ACTN</name>
<evidence type="ECO:0000313" key="4">
    <source>
        <dbReference type="Proteomes" id="UP001271723"/>
    </source>
</evidence>
<feature type="domain" description="Gfo/Idh/MocA-like oxidoreductase N-terminal" evidence="2">
    <location>
        <begin position="4"/>
        <end position="121"/>
    </location>
</feature>
<dbReference type="RefSeq" id="WP_267299405.1">
    <property type="nucleotide sequence ID" value="NZ_JAGJBZ010000002.1"/>
</dbReference>
<evidence type="ECO:0000256" key="1">
    <source>
        <dbReference type="SAM" id="MobiDB-lite"/>
    </source>
</evidence>
<dbReference type="Gene3D" id="3.40.50.720">
    <property type="entry name" value="NAD(P)-binding Rossmann-like Domain"/>
    <property type="match status" value="1"/>
</dbReference>
<protein>
    <submittedName>
        <fullName evidence="3">Gfo/Idh/MocA family oxidoreductase</fullName>
    </submittedName>
</protein>
<dbReference type="InterPro" id="IPR000683">
    <property type="entry name" value="Gfo/Idh/MocA-like_OxRdtase_N"/>
</dbReference>
<organism evidence="3 4">
    <name type="scientific">Streptomyces griseiscabiei</name>
    <dbReference type="NCBI Taxonomy" id="2993540"/>
    <lineage>
        <taxon>Bacteria</taxon>
        <taxon>Bacillati</taxon>
        <taxon>Actinomycetota</taxon>
        <taxon>Actinomycetes</taxon>
        <taxon>Kitasatosporales</taxon>
        <taxon>Streptomycetaceae</taxon>
        <taxon>Streptomyces</taxon>
    </lineage>
</organism>
<dbReference type="SUPFAM" id="SSF51735">
    <property type="entry name" value="NAD(P)-binding Rossmann-fold domains"/>
    <property type="match status" value="1"/>
</dbReference>
<feature type="region of interest" description="Disordered" evidence="1">
    <location>
        <begin position="491"/>
        <end position="532"/>
    </location>
</feature>
<feature type="compositionally biased region" description="Low complexity" evidence="1">
    <location>
        <begin position="183"/>
        <end position="194"/>
    </location>
</feature>
<dbReference type="InterPro" id="IPR036291">
    <property type="entry name" value="NAD(P)-bd_dom_sf"/>
</dbReference>
<dbReference type="Proteomes" id="UP001271723">
    <property type="component" value="Unassembled WGS sequence"/>
</dbReference>
<dbReference type="Pfam" id="PF01408">
    <property type="entry name" value="GFO_IDH_MocA"/>
    <property type="match status" value="1"/>
</dbReference>
<feature type="region of interest" description="Disordered" evidence="1">
    <location>
        <begin position="183"/>
        <end position="237"/>
    </location>
</feature>
<dbReference type="Gene3D" id="3.30.360.10">
    <property type="entry name" value="Dihydrodipicolinate Reductase, domain 2"/>
    <property type="match status" value="2"/>
</dbReference>
<sequence>MVNLRAAIVGCGRSASAAHASAHTAEPRVHLAAVVDPDRARARALARRFGVREVFTSLEELLATTDVDLVSICAPPPLHVPLAATALRAGCHVLCEPSAATGPADLARLAALATTEHRVLAHAFPYRHLTETRTARRIVDAGEIGEIHEIQLVAPGRREAVDEECWAGWARWAEGGGGGLRPLGAPDAVGAADGPDGRLWTGENADRASWATDEDVRDRPRAAAGTRPRHQGPADCGPLTGTGIHLLDLAMWITGFPEPVEMLWTTPDPAPAAVAYADGRTAQPQAAQARRRLGARQGTDAADARAARAVAARARPDAAPVPPAQRPATGLVAAPGTGPLGPGRTALIRCRDGMSLSLTASRGTAYTAASQSTGYAGWYGPAYATAQDPAHATSRGTAYTADPSDEETVRVRLVGDRGALEIFPLLLSHPNGTAPGHTVPPLPGKPHDLPLARSRQLAGFVDACLGRGPAPVTTAQLVHMQKIADGLHRSAHATTASGEPDTRGRSTVPGRTDPHEATPVTVDDPVQEASRA</sequence>
<comment type="caution">
    <text evidence="3">The sequence shown here is derived from an EMBL/GenBank/DDBJ whole genome shotgun (WGS) entry which is preliminary data.</text>
</comment>
<dbReference type="PANTHER" id="PTHR43249:SF1">
    <property type="entry name" value="D-GLUCOSIDE 3-DEHYDROGENASE"/>
    <property type="match status" value="1"/>
</dbReference>
<reference evidence="3 4" key="1">
    <citation type="journal article" date="2023" name="Microb. Genom.">
        <title>Mesoterricola silvestris gen. nov., sp. nov., Mesoterricola sediminis sp. nov., Geothrix oryzae sp. nov., Geothrix edaphica sp. nov., Geothrix rubra sp. nov., and Geothrix limicola sp. nov., six novel members of Acidobacteriota isolated from soils.</title>
        <authorList>
            <person name="Weisberg A.J."/>
            <person name="Pearce E."/>
            <person name="Kramer C.G."/>
            <person name="Chang J.H."/>
            <person name="Clarke C.R."/>
        </authorList>
    </citation>
    <scope>NUCLEOTIDE SEQUENCE [LARGE SCALE GENOMIC DNA]</scope>
    <source>
        <strain evidence="3 4">NRRL_B-2795</strain>
    </source>
</reference>
<evidence type="ECO:0000259" key="2">
    <source>
        <dbReference type="Pfam" id="PF01408"/>
    </source>
</evidence>
<proteinExistence type="predicted"/>
<evidence type="ECO:0000313" key="3">
    <source>
        <dbReference type="EMBL" id="MDX2914816.1"/>
    </source>
</evidence>
<dbReference type="EMBL" id="JARAVY010000023">
    <property type="protein sequence ID" value="MDX2914816.1"/>
    <property type="molecule type" value="Genomic_DNA"/>
</dbReference>
<gene>
    <name evidence="3" type="ORF">PV517_39870</name>
</gene>
<keyword evidence="4" id="KW-1185">Reference proteome</keyword>